<reference evidence="1 2" key="1">
    <citation type="journal article" date="2024" name="G3 (Bethesda)">
        <title>Genome assembly of Hibiscus sabdariffa L. provides insights into metabolisms of medicinal natural products.</title>
        <authorList>
            <person name="Kim T."/>
        </authorList>
    </citation>
    <scope>NUCLEOTIDE SEQUENCE [LARGE SCALE GENOMIC DNA]</scope>
    <source>
        <strain evidence="1">TK-2024</strain>
        <tissue evidence="1">Old leaves</tissue>
    </source>
</reference>
<protein>
    <submittedName>
        <fullName evidence="1">Uncharacterized protein</fullName>
    </submittedName>
</protein>
<comment type="caution">
    <text evidence="1">The sequence shown here is derived from an EMBL/GenBank/DDBJ whole genome shotgun (WGS) entry which is preliminary data.</text>
</comment>
<evidence type="ECO:0000313" key="1">
    <source>
        <dbReference type="EMBL" id="KAK8482037.1"/>
    </source>
</evidence>
<organism evidence="1 2">
    <name type="scientific">Hibiscus sabdariffa</name>
    <name type="common">roselle</name>
    <dbReference type="NCBI Taxonomy" id="183260"/>
    <lineage>
        <taxon>Eukaryota</taxon>
        <taxon>Viridiplantae</taxon>
        <taxon>Streptophyta</taxon>
        <taxon>Embryophyta</taxon>
        <taxon>Tracheophyta</taxon>
        <taxon>Spermatophyta</taxon>
        <taxon>Magnoliopsida</taxon>
        <taxon>eudicotyledons</taxon>
        <taxon>Gunneridae</taxon>
        <taxon>Pentapetalae</taxon>
        <taxon>rosids</taxon>
        <taxon>malvids</taxon>
        <taxon>Malvales</taxon>
        <taxon>Malvaceae</taxon>
        <taxon>Malvoideae</taxon>
        <taxon>Hibiscus</taxon>
    </lineage>
</organism>
<evidence type="ECO:0000313" key="2">
    <source>
        <dbReference type="Proteomes" id="UP001396334"/>
    </source>
</evidence>
<gene>
    <name evidence="1" type="ORF">V6N11_012724</name>
</gene>
<proteinExistence type="predicted"/>
<dbReference type="EMBL" id="JBBPBN010000826">
    <property type="protein sequence ID" value="KAK8482037.1"/>
    <property type="molecule type" value="Genomic_DNA"/>
</dbReference>
<accession>A0ABR1ZNW3</accession>
<sequence>MVVGARIGVVRRWWLAGVKMTDRSLQEHLCVIAEAPNLASVAVKQSNLKLGPHCPARSSVVGQNLI</sequence>
<keyword evidence="2" id="KW-1185">Reference proteome</keyword>
<dbReference type="Proteomes" id="UP001396334">
    <property type="component" value="Unassembled WGS sequence"/>
</dbReference>
<name>A0ABR1ZNW3_9ROSI</name>